<accession>A0A1I5GZD8</accession>
<dbReference type="EMBL" id="FOVP01000046">
    <property type="protein sequence ID" value="SFO41428.1"/>
    <property type="molecule type" value="Genomic_DNA"/>
</dbReference>
<dbReference type="AlphaFoldDB" id="A0A1I5GZD8"/>
<evidence type="ECO:0000313" key="3">
    <source>
        <dbReference type="Proteomes" id="UP000198599"/>
    </source>
</evidence>
<keyword evidence="1" id="KW-0812">Transmembrane</keyword>
<dbReference type="Proteomes" id="UP000198599">
    <property type="component" value="Unassembled WGS sequence"/>
</dbReference>
<gene>
    <name evidence="2" type="ORF">SAMN04487859_1466</name>
</gene>
<sequence>MKTLAALGVLAGGFLLSPPPRSVALALLWLGARAHPVITLAVVLAVAHAWRAGHD</sequence>
<evidence type="ECO:0000256" key="1">
    <source>
        <dbReference type="SAM" id="Phobius"/>
    </source>
</evidence>
<protein>
    <submittedName>
        <fullName evidence="2">Uncharacterized protein</fullName>
    </submittedName>
</protein>
<feature type="transmembrane region" description="Helical" evidence="1">
    <location>
        <begin position="34"/>
        <end position="53"/>
    </location>
</feature>
<organism evidence="2 3">
    <name type="scientific">Roseovarius lutimaris</name>
    <dbReference type="NCBI Taxonomy" id="1005928"/>
    <lineage>
        <taxon>Bacteria</taxon>
        <taxon>Pseudomonadati</taxon>
        <taxon>Pseudomonadota</taxon>
        <taxon>Alphaproteobacteria</taxon>
        <taxon>Rhodobacterales</taxon>
        <taxon>Roseobacteraceae</taxon>
        <taxon>Roseovarius</taxon>
    </lineage>
</organism>
<keyword evidence="3" id="KW-1185">Reference proteome</keyword>
<keyword evidence="1" id="KW-0472">Membrane</keyword>
<keyword evidence="1" id="KW-1133">Transmembrane helix</keyword>
<evidence type="ECO:0000313" key="2">
    <source>
        <dbReference type="EMBL" id="SFO41428.1"/>
    </source>
</evidence>
<reference evidence="3" key="1">
    <citation type="submission" date="2016-10" db="EMBL/GenBank/DDBJ databases">
        <authorList>
            <person name="Varghese N."/>
            <person name="Submissions S."/>
        </authorList>
    </citation>
    <scope>NUCLEOTIDE SEQUENCE [LARGE SCALE GENOMIC DNA]</scope>
    <source>
        <strain evidence="3">DSM 28463</strain>
    </source>
</reference>
<proteinExistence type="predicted"/>
<name>A0A1I5GZD8_9RHOB</name>
<dbReference type="STRING" id="1005928.SAMN04487859_1466"/>